<evidence type="ECO:0000256" key="2">
    <source>
        <dbReference type="ARBA" id="ARBA00004202"/>
    </source>
</evidence>
<evidence type="ECO:0000259" key="11">
    <source>
        <dbReference type="Pfam" id="PF01052"/>
    </source>
</evidence>
<keyword evidence="12" id="KW-0282">Flagellum</keyword>
<name>A0A0C1RA41_9CLOT</name>
<dbReference type="EMBL" id="AYSO01000015">
    <property type="protein sequence ID" value="KIE47316.1"/>
    <property type="molecule type" value="Genomic_DNA"/>
</dbReference>
<evidence type="ECO:0000256" key="9">
    <source>
        <dbReference type="ARBA" id="ARBA00023143"/>
    </source>
</evidence>
<dbReference type="PIRSF" id="PIRSF002888">
    <property type="entry name" value="FliM"/>
    <property type="match status" value="1"/>
</dbReference>
<reference evidence="12 13" key="1">
    <citation type="journal article" date="2015" name="Infect. Genet. Evol.">
        <title>Genomic sequences of six botulinum neurotoxin-producing strains representing three clostridial species illustrate the mobility and diversity of botulinum neurotoxin genes.</title>
        <authorList>
            <person name="Smith T.J."/>
            <person name="Hill K.K."/>
            <person name="Xie G."/>
            <person name="Foley B.T."/>
            <person name="Williamson C.H."/>
            <person name="Foster J.T."/>
            <person name="Johnson S.L."/>
            <person name="Chertkov O."/>
            <person name="Teshima H."/>
            <person name="Gibbons H.S."/>
            <person name="Johnsky L.A."/>
            <person name="Karavis M.A."/>
            <person name="Smith L.A."/>
        </authorList>
    </citation>
    <scope>NUCLEOTIDE SEQUENCE [LARGE SCALE GENOMIC DNA]</scope>
    <source>
        <strain evidence="12 13">CDC 2741</strain>
    </source>
</reference>
<evidence type="ECO:0000256" key="7">
    <source>
        <dbReference type="ARBA" id="ARBA00022779"/>
    </source>
</evidence>
<dbReference type="Pfam" id="PF02154">
    <property type="entry name" value="FliM"/>
    <property type="match status" value="1"/>
</dbReference>
<keyword evidence="7" id="KW-0283">Flagellar rotation</keyword>
<comment type="caution">
    <text evidence="12">The sequence shown here is derived from an EMBL/GenBank/DDBJ whole genome shotgun (WGS) entry which is preliminary data.</text>
</comment>
<dbReference type="OrthoDB" id="9806941at2"/>
<dbReference type="GO" id="GO:0009425">
    <property type="term" value="C:bacterial-type flagellum basal body"/>
    <property type="evidence" value="ECO:0007669"/>
    <property type="project" value="UniProtKB-SubCell"/>
</dbReference>
<dbReference type="InterPro" id="IPR001543">
    <property type="entry name" value="FliN-like_C"/>
</dbReference>
<dbReference type="RefSeq" id="WP_039632463.1">
    <property type="nucleotide sequence ID" value="NZ_AYSO01000015.1"/>
</dbReference>
<dbReference type="GO" id="GO:0005886">
    <property type="term" value="C:plasma membrane"/>
    <property type="evidence" value="ECO:0007669"/>
    <property type="project" value="UniProtKB-SubCell"/>
</dbReference>
<dbReference type="CDD" id="cd17908">
    <property type="entry name" value="FliM"/>
    <property type="match status" value="1"/>
</dbReference>
<dbReference type="Pfam" id="PF01052">
    <property type="entry name" value="FliMN_C"/>
    <property type="match status" value="1"/>
</dbReference>
<keyword evidence="9" id="KW-0975">Bacterial flagellum</keyword>
<protein>
    <recommendedName>
        <fullName evidence="4 10">Flagellar motor switch protein FliM</fullName>
    </recommendedName>
</protein>
<dbReference type="NCBIfam" id="TIGR01397">
    <property type="entry name" value="fliM_switch"/>
    <property type="match status" value="1"/>
</dbReference>
<sequence length="331" mass="37849">MSEVLSQNEIDALLNALSSGDLEHDFLEEKEEKVKAKPYDFKRPQKFSKDHIRTLELVHDNYSRIISNYLTAQLRSNIKVKVESVQQITYEEFIHSIPNPTVLTLFRMPPFSGQILLETNAEFVLRIYDVLAGGSGSKKPMLKELTEIEKNLIKTLNSGLISNLRLAWEDVLEVEPEIENIETNPALNQTLAPNEPVALITFTIEMFNTNVFMNICIPFLSLEKVLDKLVIQYWFREDDETLAKESREKLQKRLKVVDVDLKAVLGKAEITVKDFLELNVGDVITLNSNIEEPIGVYVEEQLTYSGKPGLYGKNRAVQILDFTDKDVEEDE</sequence>
<evidence type="ECO:0000313" key="12">
    <source>
        <dbReference type="EMBL" id="KIE47316.1"/>
    </source>
</evidence>
<keyword evidence="12" id="KW-0969">Cilium</keyword>
<evidence type="ECO:0000256" key="8">
    <source>
        <dbReference type="ARBA" id="ARBA00023136"/>
    </source>
</evidence>
<evidence type="ECO:0000256" key="1">
    <source>
        <dbReference type="ARBA" id="ARBA00004117"/>
    </source>
</evidence>
<organism evidence="12 13">
    <name type="scientific">Clostridium argentinense CDC 2741</name>
    <dbReference type="NCBI Taxonomy" id="1418104"/>
    <lineage>
        <taxon>Bacteria</taxon>
        <taxon>Bacillati</taxon>
        <taxon>Bacillota</taxon>
        <taxon>Clostridia</taxon>
        <taxon>Eubacteriales</taxon>
        <taxon>Clostridiaceae</taxon>
        <taxon>Clostridium</taxon>
    </lineage>
</organism>
<dbReference type="InterPro" id="IPR036429">
    <property type="entry name" value="SpoA-like_sf"/>
</dbReference>
<dbReference type="Gene3D" id="2.30.330.10">
    <property type="entry name" value="SpoA-like"/>
    <property type="match status" value="1"/>
</dbReference>
<dbReference type="GO" id="GO:0003774">
    <property type="term" value="F:cytoskeletal motor activity"/>
    <property type="evidence" value="ECO:0007669"/>
    <property type="project" value="InterPro"/>
</dbReference>
<accession>A0A0C1RA41</accession>
<dbReference type="InterPro" id="IPR001689">
    <property type="entry name" value="Flag_FliM"/>
</dbReference>
<keyword evidence="5" id="KW-1003">Cell membrane</keyword>
<dbReference type="SUPFAM" id="SSF101801">
    <property type="entry name" value="Surface presentation of antigens (SPOA)"/>
    <property type="match status" value="1"/>
</dbReference>
<evidence type="ECO:0000256" key="6">
    <source>
        <dbReference type="ARBA" id="ARBA00022500"/>
    </source>
</evidence>
<evidence type="ECO:0000256" key="3">
    <source>
        <dbReference type="ARBA" id="ARBA00011049"/>
    </source>
</evidence>
<dbReference type="Gene3D" id="3.40.1550.10">
    <property type="entry name" value="CheC-like"/>
    <property type="match status" value="1"/>
</dbReference>
<dbReference type="Proteomes" id="UP000031366">
    <property type="component" value="Unassembled WGS sequence"/>
</dbReference>
<gene>
    <name evidence="12" type="primary">fliM</name>
    <name evidence="12" type="ORF">U732_1456</name>
</gene>
<evidence type="ECO:0000256" key="5">
    <source>
        <dbReference type="ARBA" id="ARBA00022475"/>
    </source>
</evidence>
<dbReference type="SUPFAM" id="SSF103039">
    <property type="entry name" value="CheC-like"/>
    <property type="match status" value="1"/>
</dbReference>
<keyword evidence="13" id="KW-1185">Reference proteome</keyword>
<dbReference type="GO" id="GO:0071978">
    <property type="term" value="P:bacterial-type flagellum-dependent swarming motility"/>
    <property type="evidence" value="ECO:0007669"/>
    <property type="project" value="TreeGrafter"/>
</dbReference>
<feature type="domain" description="Flagellar motor switch protein FliN-like C-terminal" evidence="11">
    <location>
        <begin position="253"/>
        <end position="322"/>
    </location>
</feature>
<evidence type="ECO:0000256" key="10">
    <source>
        <dbReference type="NCBIfam" id="TIGR01397"/>
    </source>
</evidence>
<comment type="similarity">
    <text evidence="3">Belongs to the FliM family.</text>
</comment>
<dbReference type="STRING" id="29341.RSJ17_12945"/>
<dbReference type="GO" id="GO:0050918">
    <property type="term" value="P:positive chemotaxis"/>
    <property type="evidence" value="ECO:0007669"/>
    <property type="project" value="TreeGrafter"/>
</dbReference>
<dbReference type="InterPro" id="IPR028976">
    <property type="entry name" value="CheC-like_sf"/>
</dbReference>
<comment type="subcellular location">
    <subcellularLocation>
        <location evidence="1">Bacterial flagellum basal body</location>
    </subcellularLocation>
    <subcellularLocation>
        <location evidence="2">Cell membrane</location>
        <topology evidence="2">Peripheral membrane protein</topology>
    </subcellularLocation>
</comment>
<dbReference type="PRINTS" id="PR00955">
    <property type="entry name" value="FLGMOTORFLIM"/>
</dbReference>
<dbReference type="AlphaFoldDB" id="A0A0C1RA41"/>
<dbReference type="PANTHER" id="PTHR30034:SF6">
    <property type="entry name" value="YOP PROTEINS TRANSLOCATION PROTEIN Q"/>
    <property type="match status" value="1"/>
</dbReference>
<keyword evidence="6" id="KW-0145">Chemotaxis</keyword>
<evidence type="ECO:0000313" key="13">
    <source>
        <dbReference type="Proteomes" id="UP000031366"/>
    </source>
</evidence>
<dbReference type="PANTHER" id="PTHR30034">
    <property type="entry name" value="FLAGELLAR MOTOR SWITCH PROTEIN FLIM"/>
    <property type="match status" value="1"/>
</dbReference>
<proteinExistence type="inferred from homology"/>
<evidence type="ECO:0000256" key="4">
    <source>
        <dbReference type="ARBA" id="ARBA00021898"/>
    </source>
</evidence>
<keyword evidence="8" id="KW-0472">Membrane</keyword>
<keyword evidence="12" id="KW-0966">Cell projection</keyword>